<dbReference type="OrthoDB" id="9802901at2"/>
<feature type="domain" description="GmrSD restriction endonucleases N-terminal" evidence="1">
    <location>
        <begin position="17"/>
        <end position="159"/>
    </location>
</feature>
<name>B1C938_9FIRM</name>
<evidence type="ECO:0000259" key="1">
    <source>
        <dbReference type="Pfam" id="PF03235"/>
    </source>
</evidence>
<dbReference type="Pfam" id="PF03235">
    <property type="entry name" value="GmrSD_N"/>
    <property type="match status" value="1"/>
</dbReference>
<dbReference type="HOGENOM" id="CLU_038557_0_0_9"/>
<dbReference type="AlphaFoldDB" id="B1C938"/>
<gene>
    <name evidence="2" type="ORF">ANASTE_01806</name>
</gene>
<proteinExistence type="predicted"/>
<dbReference type="EMBL" id="ABIL02000006">
    <property type="protein sequence ID" value="EDS72098.1"/>
    <property type="molecule type" value="Genomic_DNA"/>
</dbReference>
<dbReference type="STRING" id="445971.ANASTE_01806"/>
<sequence>MQQSNTTGIATNKKIIDLYQDMNENKLILQPSFQRKLVWNNKHKENFLQTILGQYPFPEVYFADGNIDTENIQATKQVIDGQQRLSTIYQYISNNDDLVLKKIKKFKDLSQTKKECFLNYTVVVRDLGKLSDIQIKEIFSRINSVNYALNAMEINNALYEGEFITTGKEIIKTKLLENLDVLSDSEISRMNDLEFIIILMTTIEIGRYFNSNREIESYIKKFEDEYPNKNIIKKCFINVLTFINKLNLPIDSLWYRKSSIFTLISEIMF</sequence>
<keyword evidence="3" id="KW-1185">Reference proteome</keyword>
<dbReference type="RefSeq" id="WP_007050568.1">
    <property type="nucleotide sequence ID" value="NZ_DS560019.1"/>
</dbReference>
<dbReference type="InterPro" id="IPR004919">
    <property type="entry name" value="GmrSD_N"/>
</dbReference>
<dbReference type="PANTHER" id="PTHR39639">
    <property type="entry name" value="CHROMOSOME 16, WHOLE GENOME SHOTGUN SEQUENCE"/>
    <property type="match status" value="1"/>
</dbReference>
<comment type="caution">
    <text evidence="2">The sequence shown here is derived from an EMBL/GenBank/DDBJ whole genome shotgun (WGS) entry which is preliminary data.</text>
</comment>
<evidence type="ECO:0000313" key="2">
    <source>
        <dbReference type="EMBL" id="EDS72098.1"/>
    </source>
</evidence>
<reference evidence="2" key="1">
    <citation type="submission" date="2008-01" db="EMBL/GenBank/DDBJ databases">
        <authorList>
            <person name="Fulton L."/>
            <person name="Clifton S."/>
            <person name="Fulton B."/>
            <person name="Xu J."/>
            <person name="Minx P."/>
            <person name="Pepin K.H."/>
            <person name="Johnson M."/>
            <person name="Thiruvilangam P."/>
            <person name="Bhonagiri V."/>
            <person name="Nash W.E."/>
            <person name="Mardis E.R."/>
            <person name="Wilson R.K."/>
        </authorList>
    </citation>
    <scope>NUCLEOTIDE SEQUENCE [LARGE SCALE GENOMIC DNA]</scope>
    <source>
        <strain evidence="2">DSM 17244</strain>
    </source>
</reference>
<protein>
    <recommendedName>
        <fullName evidence="1">GmrSD restriction endonucleases N-terminal domain-containing protein</fullName>
    </recommendedName>
</protein>
<dbReference type="Proteomes" id="UP000005178">
    <property type="component" value="Unassembled WGS sequence"/>
</dbReference>
<dbReference type="PANTHER" id="PTHR39639:SF1">
    <property type="entry name" value="DUF262 DOMAIN-CONTAINING PROTEIN"/>
    <property type="match status" value="1"/>
</dbReference>
<dbReference type="eggNOG" id="COG1479">
    <property type="taxonomic scope" value="Bacteria"/>
</dbReference>
<reference evidence="2" key="2">
    <citation type="submission" date="2013-08" db="EMBL/GenBank/DDBJ databases">
        <title>Draft genome sequence of Anaerofustis stercorihominis (DSM 17244).</title>
        <authorList>
            <person name="Sudarsanam P."/>
            <person name="Ley R."/>
            <person name="Guruge J."/>
            <person name="Turnbaugh P.J."/>
            <person name="Mahowald M."/>
            <person name="Liep D."/>
            <person name="Gordon J."/>
        </authorList>
    </citation>
    <scope>NUCLEOTIDE SEQUENCE</scope>
    <source>
        <strain evidence="2">DSM 17244</strain>
    </source>
</reference>
<evidence type="ECO:0000313" key="3">
    <source>
        <dbReference type="Proteomes" id="UP000005178"/>
    </source>
</evidence>
<dbReference type="GeneID" id="98000855"/>
<organism evidence="2 3">
    <name type="scientific">Anaerofustis stercorihominis DSM 17244</name>
    <dbReference type="NCBI Taxonomy" id="445971"/>
    <lineage>
        <taxon>Bacteria</taxon>
        <taxon>Bacillati</taxon>
        <taxon>Bacillota</taxon>
        <taxon>Clostridia</taxon>
        <taxon>Eubacteriales</taxon>
        <taxon>Eubacteriaceae</taxon>
        <taxon>Anaerofustis</taxon>
    </lineage>
</organism>
<accession>B1C938</accession>